<sequence length="862" mass="95266">MLLPRESLPLSILDLSAPSGEFPSGPGRFFESHIRILDLDGRLRQAPSVLLARSEHTQNVYAIERYQLGLYVVCKLGSWVSIEKLSKLAEACYAPRCIAVQKSSAASGEAALTSHQFQKENKRKRQAIEELQSMVRKRQKSLAPESQEEPSQSPVQSQITDQVVPSGPPALQAQAPQPSLLDPSADAQTSAQDIFQNIRSQYFEALYHSKGSLAYFAKSTLSKARAAFHFDCDANLDMKDLLVFLKSIVVAVPQIDKKYKETVPRLIQEMKLLTESSEENSRKSKRKRSTKLKLGKDGMWTGEIEQVKKWWTANKPDVRDDDDAPSNPKEIKYHISCLRTRETQLQMIILLEVLALEAMGLAQDTPDTQLPGLPAEDHPKETVEIPHKKKDKHDYHALLNLHADRMSIWQTTLLEEMKMIAAEAQAKSGHQLQKSDRPDSDPSKDFCIDIIVPFFAGRLPELSADLNRKLGGPVAASPPKTKKPADQSMRAPGRPATGVKKPSAQRAPKSLVRVLEDDSQKWKASRTKPGDVLARMRSATPAAIPGVKREGSEPLVLDRIPRGEQSLKERSRNVLSRSMSTLSNTDLKARKKEEEAKQIQEAISGIRKPNRHLIGRSIIEDAEKRTGSSSSPHPKKQRKPVRNAAAAAASTVQVRATPANYRFKDAVSGDSRSYSSFNFLPLKTDIETLPSSNSVIPSTAPRKSFRDDLRDDLAAFHIASTPNKVLESPAAPSRDTTRLAANHNSIPESSPIMARRNAPTPRDYLTTPGAAGDIGPSSPVLPRIFETPIKQRIATLPSTFENQNISSTPPEPRPEVIFATPAKKTAPVSVPTSVPQPIGDTSNSTSTLYQQMGWEDDFDALF</sequence>
<feature type="compositionally biased region" description="Low complexity" evidence="1">
    <location>
        <begin position="169"/>
        <end position="183"/>
    </location>
</feature>
<dbReference type="Proteomes" id="UP001140453">
    <property type="component" value="Unassembled WGS sequence"/>
</dbReference>
<gene>
    <name evidence="3" type="ORF">N0V93_003611</name>
</gene>
<evidence type="ECO:0000313" key="3">
    <source>
        <dbReference type="EMBL" id="KAJ4394394.1"/>
    </source>
</evidence>
<dbReference type="OrthoDB" id="5395343at2759"/>
<feature type="region of interest" description="Disordered" evidence="1">
    <location>
        <begin position="136"/>
        <end position="186"/>
    </location>
</feature>
<feature type="region of interest" description="Disordered" evidence="1">
    <location>
        <begin position="470"/>
        <end position="530"/>
    </location>
</feature>
<proteinExistence type="predicted"/>
<dbReference type="InterPro" id="IPR013948">
    <property type="entry name" value="DNA_replication_reg_Sld3_C"/>
</dbReference>
<reference evidence="3" key="1">
    <citation type="submission" date="2022-10" db="EMBL/GenBank/DDBJ databases">
        <title>Tapping the CABI collections for fungal endophytes: first genome assemblies for Collariella, Neodidymelliopsis, Ascochyta clinopodiicola, Didymella pomorum, Didymosphaeria variabile, Neocosmospora piperis and Neocucurbitaria cava.</title>
        <authorList>
            <person name="Hill R."/>
        </authorList>
    </citation>
    <scope>NUCLEOTIDE SEQUENCE</scope>
    <source>
        <strain evidence="3">IMI 355082</strain>
    </source>
</reference>
<name>A0A9W9D099_9PEZI</name>
<dbReference type="PANTHER" id="PTHR28067">
    <property type="entry name" value="DNA REPLICATION REGULATOR SLD3"/>
    <property type="match status" value="1"/>
</dbReference>
<keyword evidence="4" id="KW-1185">Reference proteome</keyword>
<dbReference type="Gene3D" id="1.20.58.2130">
    <property type="match status" value="1"/>
</dbReference>
<evidence type="ECO:0000313" key="4">
    <source>
        <dbReference type="Proteomes" id="UP001140453"/>
    </source>
</evidence>
<evidence type="ECO:0000259" key="2">
    <source>
        <dbReference type="Pfam" id="PF08639"/>
    </source>
</evidence>
<protein>
    <recommendedName>
        <fullName evidence="2">DNA replication regulator Sld3 C-terminal domain-containing protein</fullName>
    </recommendedName>
</protein>
<dbReference type="PANTHER" id="PTHR28067:SF1">
    <property type="entry name" value="DNA REPLICATION REGULATOR SLD3"/>
    <property type="match status" value="1"/>
</dbReference>
<organism evidence="3 4">
    <name type="scientific">Gnomoniopsis smithogilvyi</name>
    <dbReference type="NCBI Taxonomy" id="1191159"/>
    <lineage>
        <taxon>Eukaryota</taxon>
        <taxon>Fungi</taxon>
        <taxon>Dikarya</taxon>
        <taxon>Ascomycota</taxon>
        <taxon>Pezizomycotina</taxon>
        <taxon>Sordariomycetes</taxon>
        <taxon>Sordariomycetidae</taxon>
        <taxon>Diaporthales</taxon>
        <taxon>Gnomoniaceae</taxon>
        <taxon>Gnomoniopsis</taxon>
    </lineage>
</organism>
<dbReference type="Pfam" id="PF08639">
    <property type="entry name" value="Sld3_STD"/>
    <property type="match status" value="1"/>
</dbReference>
<accession>A0A9W9D099</accession>
<dbReference type="InterPro" id="IPR042511">
    <property type="entry name" value="Sld3"/>
</dbReference>
<dbReference type="GO" id="GO:0031261">
    <property type="term" value="C:DNA replication preinitiation complex"/>
    <property type="evidence" value="ECO:0007669"/>
    <property type="project" value="TreeGrafter"/>
</dbReference>
<feature type="domain" description="DNA replication regulator Sld3 C-terminal" evidence="2">
    <location>
        <begin position="193"/>
        <end position="724"/>
    </location>
</feature>
<dbReference type="AlphaFoldDB" id="A0A9W9D099"/>
<dbReference type="GO" id="GO:0006270">
    <property type="term" value="P:DNA replication initiation"/>
    <property type="evidence" value="ECO:0007669"/>
    <property type="project" value="InterPro"/>
</dbReference>
<evidence type="ECO:0000256" key="1">
    <source>
        <dbReference type="SAM" id="MobiDB-lite"/>
    </source>
</evidence>
<feature type="compositionally biased region" description="Low complexity" evidence="1">
    <location>
        <begin position="149"/>
        <end position="158"/>
    </location>
</feature>
<dbReference type="EMBL" id="JAPEVB010000002">
    <property type="protein sequence ID" value="KAJ4394394.1"/>
    <property type="molecule type" value="Genomic_DNA"/>
</dbReference>
<comment type="caution">
    <text evidence="3">The sequence shown here is derived from an EMBL/GenBank/DDBJ whole genome shotgun (WGS) entry which is preliminary data.</text>
</comment>
<feature type="region of interest" description="Disordered" evidence="1">
    <location>
        <begin position="621"/>
        <end position="641"/>
    </location>
</feature>